<evidence type="ECO:0000313" key="7">
    <source>
        <dbReference type="Proteomes" id="UP000695022"/>
    </source>
</evidence>
<dbReference type="Proteomes" id="UP000695022">
    <property type="component" value="Unplaced"/>
</dbReference>
<organism evidence="7 8">
    <name type="scientific">Priapulus caudatus</name>
    <name type="common">Priapulid worm</name>
    <dbReference type="NCBI Taxonomy" id="37621"/>
    <lineage>
        <taxon>Eukaryota</taxon>
        <taxon>Metazoa</taxon>
        <taxon>Ecdysozoa</taxon>
        <taxon>Scalidophora</taxon>
        <taxon>Priapulida</taxon>
        <taxon>Priapulimorpha</taxon>
        <taxon>Priapulimorphida</taxon>
        <taxon>Priapulidae</taxon>
        <taxon>Priapulus</taxon>
    </lineage>
</organism>
<feature type="non-terminal residue" evidence="8">
    <location>
        <position position="1"/>
    </location>
</feature>
<evidence type="ECO:0000256" key="5">
    <source>
        <dbReference type="PROSITE-ProRule" id="PRU01240"/>
    </source>
</evidence>
<dbReference type="RefSeq" id="XP_014680479.1">
    <property type="nucleotide sequence ID" value="XM_014824993.1"/>
</dbReference>
<dbReference type="PROSITE" id="PS00138">
    <property type="entry name" value="SUBTILASE_SER"/>
    <property type="match status" value="1"/>
</dbReference>
<dbReference type="InterPro" id="IPR000209">
    <property type="entry name" value="Peptidase_S8/S53_dom"/>
</dbReference>
<dbReference type="PROSITE" id="PS51892">
    <property type="entry name" value="SUBTILASE"/>
    <property type="match status" value="1"/>
</dbReference>
<dbReference type="InterPro" id="IPR023828">
    <property type="entry name" value="Peptidase_S8_Ser-AS"/>
</dbReference>
<dbReference type="PANTHER" id="PTHR43806:SF11">
    <property type="entry name" value="CEREVISIN-RELATED"/>
    <property type="match status" value="1"/>
</dbReference>
<evidence type="ECO:0000313" key="8">
    <source>
        <dbReference type="RefSeq" id="XP_014680479.1"/>
    </source>
</evidence>
<name>A0ABM1F7Q8_PRICU</name>
<keyword evidence="2" id="KW-0645">Protease</keyword>
<evidence type="ECO:0000256" key="4">
    <source>
        <dbReference type="ARBA" id="ARBA00022825"/>
    </source>
</evidence>
<dbReference type="Gene3D" id="3.40.50.200">
    <property type="entry name" value="Peptidase S8/S53 domain"/>
    <property type="match status" value="1"/>
</dbReference>
<dbReference type="InterPro" id="IPR050131">
    <property type="entry name" value="Peptidase_S8_subtilisin-like"/>
</dbReference>
<gene>
    <name evidence="8" type="primary">LOC106820480</name>
</gene>
<evidence type="ECO:0000256" key="1">
    <source>
        <dbReference type="ARBA" id="ARBA00011073"/>
    </source>
</evidence>
<dbReference type="InterPro" id="IPR036852">
    <property type="entry name" value="Peptidase_S8/S53_dom_sf"/>
</dbReference>
<evidence type="ECO:0000256" key="2">
    <source>
        <dbReference type="ARBA" id="ARBA00022670"/>
    </source>
</evidence>
<feature type="domain" description="Peptidase S8/S53" evidence="6">
    <location>
        <begin position="3"/>
        <end position="201"/>
    </location>
</feature>
<accession>A0ABM1F7Q8</accession>
<proteinExistence type="inferred from homology"/>
<dbReference type="GeneID" id="106820480"/>
<evidence type="ECO:0000259" key="6">
    <source>
        <dbReference type="Pfam" id="PF00082"/>
    </source>
</evidence>
<reference evidence="8" key="1">
    <citation type="submission" date="2025-08" db="UniProtKB">
        <authorList>
            <consortium name="RefSeq"/>
        </authorList>
    </citation>
    <scope>IDENTIFICATION</scope>
</reference>
<dbReference type="SUPFAM" id="SSF52743">
    <property type="entry name" value="Subtilisin-like"/>
    <property type="match status" value="1"/>
</dbReference>
<protein>
    <submittedName>
        <fullName evidence="8">Subtilisin Carlsberg-like</fullName>
    </submittedName>
</protein>
<keyword evidence="4" id="KW-0720">Serine protease</keyword>
<dbReference type="PANTHER" id="PTHR43806">
    <property type="entry name" value="PEPTIDASE S8"/>
    <property type="match status" value="1"/>
</dbReference>
<keyword evidence="3" id="KW-0378">Hydrolase</keyword>
<keyword evidence="7" id="KW-1185">Reference proteome</keyword>
<evidence type="ECO:0000256" key="3">
    <source>
        <dbReference type="ARBA" id="ARBA00022801"/>
    </source>
</evidence>
<comment type="caution">
    <text evidence="5">Lacks conserved residue(s) required for the propagation of feature annotation.</text>
</comment>
<sequence length="224" mass="22806">RDNDSGVVGVAPGARLWAIRVLDSNGSGSWSSVICGIDYVASKASTIDVANMSLGGPGNAGSCTDGGMREAICNATSAGVTFVVAAGNESSDTATQAPAAYPEVITVSALADFDGIQGGVGSPSCRYDEDDSFANFSNYGDEVDIIAPGVCITSTWNDGSLVTISGTSMAAPHVAGAAALYKQYYPQASSENVKNALLSAGSYNWNANDDQDGIQEPLLDVGQL</sequence>
<comment type="similarity">
    <text evidence="1 5">Belongs to the peptidase S8 family.</text>
</comment>
<dbReference type="Pfam" id="PF00082">
    <property type="entry name" value="Peptidase_S8"/>
    <property type="match status" value="1"/>
</dbReference>